<sequence>MPSQTPERPGRFRRTALQPDEAQRILIERMSPLPEERVPLAEAWGRTLARSLTAPHPFPPFRRSAMDGYAVRAEDLRHATQEARVSLEVVESLPGGVAPTRSIGPGQASRIMTGGMMPEGADTVVMLEMTVSPATEDDALPVVTIGRSVPIGVNVADVGCEIQEGAEVLRAGQRIGAGESAILASCGNAEVGVRRRPRVGILSTGSELLDVSEPLEPAKIRNSNAPMLAAMVRESGADPVMLGQVPDDAPAARALIDAGLRECDLLLTSGGVSVGDYDVMVDVLSSPDVELLFNKIAMRPGSPTTAAVANGKTLVALSGNPGACFVGYHLFVAPALRVMLGQTPYAENRSFQAYLGAEFPKVNAYRRYIRAATDLKDGTVWVTPTGDDKSSLMTTIVNADCLIEIPPLKEGLAKGHLVTAWRL</sequence>
<comment type="catalytic activity">
    <reaction evidence="8">
        <text>adenylyl-molybdopterin + molybdate = Mo-molybdopterin + AMP + H(+)</text>
        <dbReference type="Rhea" id="RHEA:35047"/>
        <dbReference type="ChEBI" id="CHEBI:15378"/>
        <dbReference type="ChEBI" id="CHEBI:36264"/>
        <dbReference type="ChEBI" id="CHEBI:62727"/>
        <dbReference type="ChEBI" id="CHEBI:71302"/>
        <dbReference type="ChEBI" id="CHEBI:456215"/>
        <dbReference type="EC" id="2.10.1.1"/>
    </reaction>
</comment>
<dbReference type="Proteomes" id="UP001596105">
    <property type="component" value="Unassembled WGS sequence"/>
</dbReference>
<evidence type="ECO:0000256" key="8">
    <source>
        <dbReference type="ARBA" id="ARBA00047317"/>
    </source>
</evidence>
<dbReference type="Gene3D" id="2.170.190.11">
    <property type="entry name" value="Molybdopterin biosynthesis moea protein, domain 3"/>
    <property type="match status" value="1"/>
</dbReference>
<dbReference type="NCBIfam" id="TIGR00177">
    <property type="entry name" value="molyb_syn"/>
    <property type="match status" value="1"/>
</dbReference>
<dbReference type="InterPro" id="IPR005110">
    <property type="entry name" value="MoeA_linker/N"/>
</dbReference>
<proteinExistence type="inferred from homology"/>
<evidence type="ECO:0000256" key="4">
    <source>
        <dbReference type="ARBA" id="ARBA00013269"/>
    </source>
</evidence>
<comment type="similarity">
    <text evidence="3 9">Belongs to the MoeA family.</text>
</comment>
<evidence type="ECO:0000256" key="3">
    <source>
        <dbReference type="ARBA" id="ARBA00010763"/>
    </source>
</evidence>
<reference evidence="12" key="1">
    <citation type="journal article" date="2019" name="Int. J. Syst. Evol. Microbiol.">
        <title>The Global Catalogue of Microorganisms (GCM) 10K type strain sequencing project: providing services to taxonomists for standard genome sequencing and annotation.</title>
        <authorList>
            <consortium name="The Broad Institute Genomics Platform"/>
            <consortium name="The Broad Institute Genome Sequencing Center for Infectious Disease"/>
            <person name="Wu L."/>
            <person name="Ma J."/>
        </authorList>
    </citation>
    <scope>NUCLEOTIDE SEQUENCE [LARGE SCALE GENOMIC DNA]</scope>
    <source>
        <strain evidence="12">CCUG 57113</strain>
    </source>
</reference>
<keyword evidence="9" id="KW-0460">Magnesium</keyword>
<dbReference type="InterPro" id="IPR001453">
    <property type="entry name" value="MoaB/Mog_dom"/>
</dbReference>
<evidence type="ECO:0000256" key="9">
    <source>
        <dbReference type="RuleBase" id="RU365090"/>
    </source>
</evidence>
<comment type="function">
    <text evidence="1 9">Catalyzes the insertion of molybdate into adenylated molybdopterin with the concomitant release of AMP.</text>
</comment>
<keyword evidence="6 9" id="KW-0500">Molybdenum</keyword>
<feature type="domain" description="MoaB/Mog" evidence="10">
    <location>
        <begin position="200"/>
        <end position="338"/>
    </location>
</feature>
<dbReference type="Gene3D" id="3.40.980.10">
    <property type="entry name" value="MoaB/Mog-like domain"/>
    <property type="match status" value="1"/>
</dbReference>
<dbReference type="CDD" id="cd00887">
    <property type="entry name" value="MoeA"/>
    <property type="match status" value="1"/>
</dbReference>
<dbReference type="EMBL" id="JBHSMH010000111">
    <property type="protein sequence ID" value="MFC5471750.1"/>
    <property type="molecule type" value="Genomic_DNA"/>
</dbReference>
<dbReference type="InterPro" id="IPR005111">
    <property type="entry name" value="MoeA_C_domain_IV"/>
</dbReference>
<evidence type="ECO:0000256" key="2">
    <source>
        <dbReference type="ARBA" id="ARBA00005046"/>
    </source>
</evidence>
<dbReference type="Gene3D" id="2.40.340.10">
    <property type="entry name" value="MoeA, C-terminal, domain IV"/>
    <property type="match status" value="1"/>
</dbReference>
<dbReference type="InterPro" id="IPR036688">
    <property type="entry name" value="MoeA_C_domain_IV_sf"/>
</dbReference>
<keyword evidence="9" id="KW-0808">Transferase</keyword>
<keyword evidence="12" id="KW-1185">Reference proteome</keyword>
<dbReference type="InterPro" id="IPR036135">
    <property type="entry name" value="MoeA_linker/N_sf"/>
</dbReference>
<dbReference type="SUPFAM" id="SSF63882">
    <property type="entry name" value="MoeA N-terminal region -like"/>
    <property type="match status" value="1"/>
</dbReference>
<evidence type="ECO:0000313" key="11">
    <source>
        <dbReference type="EMBL" id="MFC5471750.1"/>
    </source>
</evidence>
<dbReference type="PANTHER" id="PTHR10192:SF5">
    <property type="entry name" value="GEPHYRIN"/>
    <property type="match status" value="1"/>
</dbReference>
<evidence type="ECO:0000256" key="6">
    <source>
        <dbReference type="ARBA" id="ARBA00022505"/>
    </source>
</evidence>
<organism evidence="11 12">
    <name type="scientific">Cohnella suwonensis</name>
    <dbReference type="NCBI Taxonomy" id="696072"/>
    <lineage>
        <taxon>Bacteria</taxon>
        <taxon>Bacillati</taxon>
        <taxon>Bacillota</taxon>
        <taxon>Bacilli</taxon>
        <taxon>Bacillales</taxon>
        <taxon>Paenibacillaceae</taxon>
        <taxon>Cohnella</taxon>
    </lineage>
</organism>
<name>A0ABW0M0Z0_9BACL</name>
<evidence type="ECO:0000256" key="1">
    <source>
        <dbReference type="ARBA" id="ARBA00002901"/>
    </source>
</evidence>
<comment type="caution">
    <text evidence="11">The sequence shown here is derived from an EMBL/GenBank/DDBJ whole genome shotgun (WGS) entry which is preliminary data.</text>
</comment>
<gene>
    <name evidence="11" type="primary">glp</name>
    <name evidence="11" type="ORF">ACFPPD_24020</name>
</gene>
<evidence type="ECO:0000259" key="10">
    <source>
        <dbReference type="SMART" id="SM00852"/>
    </source>
</evidence>
<evidence type="ECO:0000256" key="7">
    <source>
        <dbReference type="ARBA" id="ARBA00023150"/>
    </source>
</evidence>
<protein>
    <recommendedName>
        <fullName evidence="5 9">Molybdopterin molybdenumtransferase</fullName>
        <ecNumber evidence="4 9">2.10.1.1</ecNumber>
    </recommendedName>
</protein>
<keyword evidence="9" id="KW-0479">Metal-binding</keyword>
<dbReference type="Pfam" id="PF00994">
    <property type="entry name" value="MoCF_biosynth"/>
    <property type="match status" value="1"/>
</dbReference>
<dbReference type="SUPFAM" id="SSF63867">
    <property type="entry name" value="MoeA C-terminal domain-like"/>
    <property type="match status" value="1"/>
</dbReference>
<dbReference type="InterPro" id="IPR036425">
    <property type="entry name" value="MoaB/Mog-like_dom_sf"/>
</dbReference>
<dbReference type="EC" id="2.10.1.1" evidence="4 9"/>
<dbReference type="SUPFAM" id="SSF53218">
    <property type="entry name" value="Molybdenum cofactor biosynthesis proteins"/>
    <property type="match status" value="1"/>
</dbReference>
<evidence type="ECO:0000256" key="5">
    <source>
        <dbReference type="ARBA" id="ARBA00021108"/>
    </source>
</evidence>
<dbReference type="Pfam" id="PF03453">
    <property type="entry name" value="MoeA_N"/>
    <property type="match status" value="1"/>
</dbReference>
<dbReference type="NCBIfam" id="NF045515">
    <property type="entry name" value="Glp_gephyrin"/>
    <property type="match status" value="1"/>
</dbReference>
<accession>A0ABW0M0Z0</accession>
<comment type="cofactor">
    <cofactor evidence="9">
        <name>Mg(2+)</name>
        <dbReference type="ChEBI" id="CHEBI:18420"/>
    </cofactor>
</comment>
<dbReference type="RefSeq" id="WP_209744060.1">
    <property type="nucleotide sequence ID" value="NZ_JBHSMH010000111.1"/>
</dbReference>
<comment type="pathway">
    <text evidence="2 9">Cofactor biosynthesis; molybdopterin biosynthesis.</text>
</comment>
<keyword evidence="7 9" id="KW-0501">Molybdenum cofactor biosynthesis</keyword>
<dbReference type="SMART" id="SM00852">
    <property type="entry name" value="MoCF_biosynth"/>
    <property type="match status" value="1"/>
</dbReference>
<evidence type="ECO:0000313" key="12">
    <source>
        <dbReference type="Proteomes" id="UP001596105"/>
    </source>
</evidence>
<dbReference type="PANTHER" id="PTHR10192">
    <property type="entry name" value="MOLYBDOPTERIN BIOSYNTHESIS PROTEIN"/>
    <property type="match status" value="1"/>
</dbReference>
<dbReference type="Gene3D" id="3.90.105.10">
    <property type="entry name" value="Molybdopterin biosynthesis moea protein, domain 2"/>
    <property type="match status" value="1"/>
</dbReference>
<dbReference type="Pfam" id="PF03454">
    <property type="entry name" value="MoeA_C"/>
    <property type="match status" value="1"/>
</dbReference>
<dbReference type="InterPro" id="IPR038987">
    <property type="entry name" value="MoeA-like"/>
</dbReference>